<evidence type="ECO:0000256" key="1">
    <source>
        <dbReference type="ARBA" id="ARBA00022801"/>
    </source>
</evidence>
<dbReference type="Pfam" id="PF01734">
    <property type="entry name" value="Patatin"/>
    <property type="match status" value="1"/>
</dbReference>
<organism evidence="6 7">
    <name type="scientific">Pontibaca methylaminivorans</name>
    <dbReference type="NCBI Taxonomy" id="515897"/>
    <lineage>
        <taxon>Bacteria</taxon>
        <taxon>Pseudomonadati</taxon>
        <taxon>Pseudomonadota</taxon>
        <taxon>Alphaproteobacteria</taxon>
        <taxon>Rhodobacterales</taxon>
        <taxon>Roseobacteraceae</taxon>
        <taxon>Pontibaca</taxon>
    </lineage>
</organism>
<dbReference type="Gene3D" id="3.40.1090.10">
    <property type="entry name" value="Cytosolic phospholipase A2 catalytic domain"/>
    <property type="match status" value="2"/>
</dbReference>
<protein>
    <submittedName>
        <fullName evidence="6">NTE family protein</fullName>
    </submittedName>
</protein>
<gene>
    <name evidence="6" type="ORF">SAMN05421849_1866</name>
</gene>
<dbReference type="Proteomes" id="UP000192455">
    <property type="component" value="Unassembled WGS sequence"/>
</dbReference>
<feature type="domain" description="PNPLA" evidence="5">
    <location>
        <begin position="14"/>
        <end position="227"/>
    </location>
</feature>
<accession>A0A1R3WZH3</accession>
<comment type="caution">
    <text evidence="4">Lacks conserved residue(s) required for the propagation of feature annotation.</text>
</comment>
<evidence type="ECO:0000313" key="6">
    <source>
        <dbReference type="EMBL" id="SIT83220.1"/>
    </source>
</evidence>
<keyword evidence="1 4" id="KW-0378">Hydrolase</keyword>
<dbReference type="PANTHER" id="PTHR14226">
    <property type="entry name" value="NEUROPATHY TARGET ESTERASE/SWISS CHEESE D.MELANOGASTER"/>
    <property type="match status" value="1"/>
</dbReference>
<dbReference type="RefSeq" id="WP_076649590.1">
    <property type="nucleotide sequence ID" value="NZ_FTPS01000001.1"/>
</dbReference>
<name>A0A1R3WZH3_9RHOB</name>
<dbReference type="EMBL" id="FTPS01000001">
    <property type="protein sequence ID" value="SIT83220.1"/>
    <property type="molecule type" value="Genomic_DNA"/>
</dbReference>
<dbReference type="InterPro" id="IPR002641">
    <property type="entry name" value="PNPLA_dom"/>
</dbReference>
<sequence length="379" mass="41351">MLQLRSDLRPRSALVLQGGGARGAYQVGALLAIAELAPRRRSPFSIICGSSVGAINAAPLAAGATHFPRSVQRLETLWRGLHSTSVYETHTLSLAFAGLRWLGSFLIGGVRDGPRPVSLLDNAPLARLLEGEVHPDHISRAIACGALDALCITASSYEESSAVTFFQAHPDLEPWRRARRRGERTRITARHLLASSALPFVFAPVKIGTSHYGDGSLRLTSPLSPAIHAGADRILVVASRDREPDEKPARSHASPSLGETVGHALDILFNDNLDADHERLTRVNQTVALLDERARRRSPLRRIESLMLLPSKDLRGIATRHAGELPLSMRFLMRSIGSWGSDGRLLSYLLFEPSYIGALIDLGYSDTMARSEEIRAFLC</sequence>
<evidence type="ECO:0000256" key="4">
    <source>
        <dbReference type="PROSITE-ProRule" id="PRU01161"/>
    </source>
</evidence>
<dbReference type="PANTHER" id="PTHR14226:SF57">
    <property type="entry name" value="BLR7027 PROTEIN"/>
    <property type="match status" value="1"/>
</dbReference>
<proteinExistence type="predicted"/>
<feature type="short sequence motif" description="GXSXG" evidence="4">
    <location>
        <begin position="49"/>
        <end position="53"/>
    </location>
</feature>
<dbReference type="SUPFAM" id="SSF52151">
    <property type="entry name" value="FabD/lysophospholipase-like"/>
    <property type="match status" value="1"/>
</dbReference>
<dbReference type="AlphaFoldDB" id="A0A1R3WZH3"/>
<keyword evidence="2 4" id="KW-0442">Lipid degradation</keyword>
<evidence type="ECO:0000259" key="5">
    <source>
        <dbReference type="PROSITE" id="PS51635"/>
    </source>
</evidence>
<dbReference type="InterPro" id="IPR016035">
    <property type="entry name" value="Acyl_Trfase/lysoPLipase"/>
</dbReference>
<evidence type="ECO:0000313" key="7">
    <source>
        <dbReference type="Proteomes" id="UP000192455"/>
    </source>
</evidence>
<feature type="active site" description="Proton acceptor" evidence="4">
    <location>
        <position position="214"/>
    </location>
</feature>
<feature type="short sequence motif" description="GXGXXG" evidence="4">
    <location>
        <begin position="18"/>
        <end position="23"/>
    </location>
</feature>
<dbReference type="InterPro" id="IPR050301">
    <property type="entry name" value="NTE"/>
</dbReference>
<dbReference type="PROSITE" id="PS51635">
    <property type="entry name" value="PNPLA"/>
    <property type="match status" value="1"/>
</dbReference>
<reference evidence="6 7" key="1">
    <citation type="submission" date="2017-01" db="EMBL/GenBank/DDBJ databases">
        <authorList>
            <person name="Mah S.A."/>
            <person name="Swanson W.J."/>
            <person name="Moy G.W."/>
            <person name="Vacquier V.D."/>
        </authorList>
    </citation>
    <scope>NUCLEOTIDE SEQUENCE [LARGE SCALE GENOMIC DNA]</scope>
    <source>
        <strain evidence="6 7">DSM 21219</strain>
    </source>
</reference>
<dbReference type="STRING" id="515897.SAMN05421849_1866"/>
<dbReference type="GO" id="GO:0016042">
    <property type="term" value="P:lipid catabolic process"/>
    <property type="evidence" value="ECO:0007669"/>
    <property type="project" value="UniProtKB-UniRule"/>
</dbReference>
<keyword evidence="3 4" id="KW-0443">Lipid metabolism</keyword>
<dbReference type="OrthoDB" id="5290098at2"/>
<dbReference type="GO" id="GO:0016787">
    <property type="term" value="F:hydrolase activity"/>
    <property type="evidence" value="ECO:0007669"/>
    <property type="project" value="UniProtKB-UniRule"/>
</dbReference>
<evidence type="ECO:0000256" key="3">
    <source>
        <dbReference type="ARBA" id="ARBA00023098"/>
    </source>
</evidence>
<feature type="active site" description="Nucleophile" evidence="4">
    <location>
        <position position="51"/>
    </location>
</feature>
<evidence type="ECO:0000256" key="2">
    <source>
        <dbReference type="ARBA" id="ARBA00022963"/>
    </source>
</evidence>
<keyword evidence="7" id="KW-1185">Reference proteome</keyword>